<evidence type="ECO:0000256" key="1">
    <source>
        <dbReference type="SAM" id="SignalP"/>
    </source>
</evidence>
<evidence type="ECO:0000313" key="2">
    <source>
        <dbReference type="EMBL" id="KGM14585.1"/>
    </source>
</evidence>
<evidence type="ECO:0000313" key="3">
    <source>
        <dbReference type="Proteomes" id="UP000054314"/>
    </source>
</evidence>
<dbReference type="AlphaFoldDB" id="A0A0A0C312"/>
<dbReference type="OrthoDB" id="4401807at2"/>
<keyword evidence="1" id="KW-0732">Signal</keyword>
<dbReference type="EMBL" id="AXCZ01000001">
    <property type="protein sequence ID" value="KGM14585.1"/>
    <property type="molecule type" value="Genomic_DNA"/>
</dbReference>
<dbReference type="RefSeq" id="WP_035056053.1">
    <property type="nucleotide sequence ID" value="NZ_AXCZ01000001.1"/>
</dbReference>
<gene>
    <name evidence="2" type="ORF">N869_05080</name>
</gene>
<feature type="chain" id="PRO_5038444687" evidence="1">
    <location>
        <begin position="27"/>
        <end position="284"/>
    </location>
</feature>
<accession>A0A0A0C312</accession>
<dbReference type="PANTHER" id="PTHR30469">
    <property type="entry name" value="MULTIDRUG RESISTANCE PROTEIN MDTA"/>
    <property type="match status" value="1"/>
</dbReference>
<name>A0A0A0C312_9CELL</name>
<feature type="signal peptide" evidence="1">
    <location>
        <begin position="1"/>
        <end position="26"/>
    </location>
</feature>
<dbReference type="GO" id="GO:0015562">
    <property type="term" value="F:efflux transmembrane transporter activity"/>
    <property type="evidence" value="ECO:0007669"/>
    <property type="project" value="TreeGrafter"/>
</dbReference>
<sequence>MNRRRTVRAARSVGAAVVLGALVACTSGGGPQGDPPPEVTDAADAVVDVVRQDVVSVVAHGGRVVATPSVLVRAGADGELRAGVELDGQLEPGEPIAMVADRPVLAPAQGRLSRWSVPDGSVVAADTPVALLTYGGFGVEVDVPAGDAYRIYTVPTSGRANVDGGPGGLECDVVPGETDEREPATGGDEGIRFFCLLPMDAQVLAGLSARVGIETGRVEQALVLPVEAVTGSVQTGTVTKVTDGARATVDVGLGITDGVVIEITSGLEEGDTVLAYAPGLSRHR</sequence>
<comment type="caution">
    <text evidence="2">The sequence shown here is derived from an EMBL/GenBank/DDBJ whole genome shotgun (WGS) entry which is preliminary data.</text>
</comment>
<dbReference type="Gene3D" id="2.40.420.20">
    <property type="match status" value="1"/>
</dbReference>
<dbReference type="PROSITE" id="PS51257">
    <property type="entry name" value="PROKAR_LIPOPROTEIN"/>
    <property type="match status" value="1"/>
</dbReference>
<keyword evidence="3" id="KW-1185">Reference proteome</keyword>
<proteinExistence type="predicted"/>
<organism evidence="2 3">
    <name type="scientific">Cellulomonas bogoriensis 69B4 = DSM 16987</name>
    <dbReference type="NCBI Taxonomy" id="1386082"/>
    <lineage>
        <taxon>Bacteria</taxon>
        <taxon>Bacillati</taxon>
        <taxon>Actinomycetota</taxon>
        <taxon>Actinomycetes</taxon>
        <taxon>Micrococcales</taxon>
        <taxon>Cellulomonadaceae</taxon>
        <taxon>Cellulomonas</taxon>
    </lineage>
</organism>
<reference evidence="2 3" key="1">
    <citation type="submission" date="2013-08" db="EMBL/GenBank/DDBJ databases">
        <title>Genome sequencing of Cellulomonas bogoriensis 69B4.</title>
        <authorList>
            <person name="Chen F."/>
            <person name="Li Y."/>
            <person name="Wang G."/>
        </authorList>
    </citation>
    <scope>NUCLEOTIDE SEQUENCE [LARGE SCALE GENOMIC DNA]</scope>
    <source>
        <strain evidence="2 3">69B4</strain>
    </source>
</reference>
<dbReference type="GO" id="GO:1990281">
    <property type="term" value="C:efflux pump complex"/>
    <property type="evidence" value="ECO:0007669"/>
    <property type="project" value="TreeGrafter"/>
</dbReference>
<dbReference type="Proteomes" id="UP000054314">
    <property type="component" value="Unassembled WGS sequence"/>
</dbReference>
<protein>
    <submittedName>
        <fullName evidence="2">Uncharacterized protein</fullName>
    </submittedName>
</protein>